<dbReference type="PANTHER" id="PTHR43073">
    <property type="entry name" value="DIHYDROPYRIMIDINE DEHYDROGENASE [NADP(+)]"/>
    <property type="match status" value="1"/>
</dbReference>
<evidence type="ECO:0000259" key="23">
    <source>
        <dbReference type="PROSITE" id="PS51379"/>
    </source>
</evidence>
<evidence type="ECO:0000256" key="14">
    <source>
        <dbReference type="ARBA" id="ARBA00022857"/>
    </source>
</evidence>
<reference evidence="25" key="1">
    <citation type="journal article" date="2014" name="PLoS ONE">
        <title>The genome and linkage map of the northern pike (Esox lucius): conserved synteny revealed between the salmonid sister group and the Neoteleostei.</title>
        <authorList>
            <person name="Rondeau E.B."/>
            <person name="Minkley D.R."/>
            <person name="Leong J.S."/>
            <person name="Messmer A.M."/>
            <person name="Jantzen J.R."/>
            <person name="von Schalburg K.R."/>
            <person name="Lemon C."/>
            <person name="Bird N.H."/>
            <person name="Koop B.F."/>
        </authorList>
    </citation>
    <scope>NUCLEOTIDE SEQUENCE</scope>
</reference>
<keyword evidence="13 22" id="KW-0274">FAD</keyword>
<dbReference type="GO" id="GO:0017113">
    <property type="term" value="F:dihydropyrimidine dehydrogenase (NADP+) activity"/>
    <property type="evidence" value="ECO:0007669"/>
    <property type="project" value="UniProtKB-EC"/>
</dbReference>
<dbReference type="Proteomes" id="UP000265140">
    <property type="component" value="Chromosome 21"/>
</dbReference>
<evidence type="ECO:0000256" key="9">
    <source>
        <dbReference type="ARBA" id="ARBA00022643"/>
    </source>
</evidence>
<dbReference type="FunFam" id="3.50.50.60:FF:000061">
    <property type="entry name" value="Dihydropyrimidine dehydrogenase [NADP(+)]"/>
    <property type="match status" value="1"/>
</dbReference>
<evidence type="ECO:0000313" key="24">
    <source>
        <dbReference type="Ensembl" id="ENSELUP00000000998.3"/>
    </source>
</evidence>
<dbReference type="CDD" id="cd02940">
    <property type="entry name" value="DHPD_FMN"/>
    <property type="match status" value="1"/>
</dbReference>
<dbReference type="InterPro" id="IPR023753">
    <property type="entry name" value="FAD/NAD-binding_dom"/>
</dbReference>
<dbReference type="Gene3D" id="1.10.1060.10">
    <property type="entry name" value="Alpha-helical ferredoxin"/>
    <property type="match status" value="1"/>
</dbReference>
<dbReference type="GO" id="GO:0019483">
    <property type="term" value="P:beta-alanine biosynthetic process"/>
    <property type="evidence" value="ECO:0007669"/>
    <property type="project" value="UniProtKB-UniPathway"/>
</dbReference>
<dbReference type="AlphaFoldDB" id="A0A3P8XBN5"/>
<dbReference type="InterPro" id="IPR017900">
    <property type="entry name" value="4Fe4S_Fe_S_CS"/>
</dbReference>
<dbReference type="FunFam" id="3.50.50.60:FF:000056">
    <property type="entry name" value="Dihydropyrimidine dehydrogenase [NADP(+)]"/>
    <property type="match status" value="1"/>
</dbReference>
<evidence type="ECO:0000256" key="7">
    <source>
        <dbReference type="ARBA" id="ARBA00022485"/>
    </source>
</evidence>
<dbReference type="InterPro" id="IPR036188">
    <property type="entry name" value="FAD/NAD-bd_sf"/>
</dbReference>
<evidence type="ECO:0000256" key="5">
    <source>
        <dbReference type="ARBA" id="ARBA00013004"/>
    </source>
</evidence>
<evidence type="ECO:0000256" key="22">
    <source>
        <dbReference type="RuleBase" id="RU364041"/>
    </source>
</evidence>
<name>A0A3P8XBN5_ESOLU</name>
<dbReference type="InterPro" id="IPR005720">
    <property type="entry name" value="Dihydroorotate_DH_cat"/>
</dbReference>
<keyword evidence="15 22" id="KW-0560">Oxidoreductase</keyword>
<reference evidence="24" key="2">
    <citation type="submission" date="2020-02" db="EMBL/GenBank/DDBJ databases">
        <title>Esox lucius (northern pike) genome, fEsoLuc1, primary haplotype.</title>
        <authorList>
            <person name="Myers G."/>
            <person name="Karagic N."/>
            <person name="Meyer A."/>
            <person name="Pippel M."/>
            <person name="Reichard M."/>
            <person name="Winkler S."/>
            <person name="Tracey A."/>
            <person name="Sims Y."/>
            <person name="Howe K."/>
            <person name="Rhie A."/>
            <person name="Formenti G."/>
            <person name="Durbin R."/>
            <person name="Fedrigo O."/>
            <person name="Jarvis E.D."/>
        </authorList>
    </citation>
    <scope>NUCLEOTIDE SEQUENCE [LARGE SCALE GENOMIC DNA]</scope>
</reference>
<sequence>MLLQNLASDVKIGCSLSPSVFLSLCLSLPSQSILALNPRVKSHADIHSTASKKAEKKYWKRNPEKSCDSCLDLENNFDDIKHTTLSERGALREAMRCLKCADAPCQKSCPTNLDIKSFITSIANKNYYGAAKSILSDNPLGLTCGMVCPTSDLCVGGCNLYASEEGPINIGGLQQFATEVWIKMGIPQVRNPALPAPDQMPDSFHSKIALIGCGPASISCASFLARLGYDDITIFEKQKWIGGLSSAEIPQFRLPYEVVNFEVELMKDLGVKVVCEKALGQDGMTLLSLREEGYKAVFIGIGLPQANRHKIFDGLTIDQGFYTSKDFLPLVAKASKTGMCSCKSSLPELCGTVIVLGAGDTAFDCATSALRCGAKRVFVVFRKGFTNIRAVPEEMELAKEEKCEFMPFLSPREVTMKAGRVAGMEFCRTEQTDDGDWIEDEDQIIRLKANYIISAFGSMLNDPKVKEALAPVRLNRWGLPELDSDSMQTSEPWAFAGGDVAGLANTTVESVNDGKQASWHMHKYLQYLHGQTVPSVPQLPLFYCAIDSVDISVEMCGIRFPNPFGLASAPPTTSTAMIRRAFMEGWGFALTKTFSLDKDLVTNVSPRIVRGTTSGPLFGPGQSSFLNIELISEKTAAYWCQSVTELKADFPDNVTVFFPHSDLASGADALELNLSCPHGMGERGMGLACGQDTELVRNICRWVRKAVRIPFFAKLTPNVTDIVDIAMAAQEGILLTAIDIPVALDLEAGLHFIKHFHKSFPAMLCVWTLKGFLRSGNAIRPITLRAVSAIARALPGFPILATGGIDSAESGLQFLHAGASVLQVCSAVQNQDFTLIEDYCLGLKALLYLKSIDELQDWDGQSPPTIRHQKGKPVPRLEGLLGKSLPSFGPYLLEKKKVLADYKEAVRDYVEKTTVVESSGTRTYTAKKPIPAVKDVIAGALKYIGAYGDLNNSEQVQAIIDEGMCINCGKCYLTCNDSGYQAISFDPKTHLPKVNDSCTGCTLCLSVCPVIDCIKMFARTTPYVPKRGLPQAVMPVC</sequence>
<dbReference type="SUPFAM" id="SSF54862">
    <property type="entry name" value="4Fe-4S ferredoxins"/>
    <property type="match status" value="1"/>
</dbReference>
<keyword evidence="8 22" id="KW-0285">Flavoprotein</keyword>
<dbReference type="Pfam" id="PF07992">
    <property type="entry name" value="Pyr_redox_2"/>
    <property type="match status" value="1"/>
</dbReference>
<dbReference type="Gene3D" id="3.20.20.70">
    <property type="entry name" value="Aldolase class I"/>
    <property type="match status" value="1"/>
</dbReference>
<evidence type="ECO:0000313" key="25">
    <source>
        <dbReference type="Proteomes" id="UP000265140"/>
    </source>
</evidence>
<dbReference type="GO" id="GO:0006210">
    <property type="term" value="P:thymine catabolic process"/>
    <property type="evidence" value="ECO:0007669"/>
    <property type="project" value="TreeGrafter"/>
</dbReference>
<evidence type="ECO:0000256" key="2">
    <source>
        <dbReference type="ARBA" id="ARBA00001974"/>
    </source>
</evidence>
<keyword evidence="16 22" id="KW-0408">Iron</keyword>
<evidence type="ECO:0000256" key="3">
    <source>
        <dbReference type="ARBA" id="ARBA00004668"/>
    </source>
</evidence>
<protein>
    <recommendedName>
        <fullName evidence="6 22">Dihydropyrimidine dehydrogenase [NADP(+)]</fullName>
        <shortName evidence="22">DHPDHase</shortName>
        <shortName evidence="22">DPD</shortName>
        <ecNumber evidence="5 22">1.3.1.2</ecNumber>
    </recommendedName>
    <alternativeName>
        <fullName evidence="19 22">Dihydrothymine dehydrogenase</fullName>
    </alternativeName>
    <alternativeName>
        <fullName evidence="18 22">Dihydrouracil dehydrogenase</fullName>
    </alternativeName>
</protein>
<evidence type="ECO:0000256" key="13">
    <source>
        <dbReference type="ARBA" id="ARBA00022827"/>
    </source>
</evidence>
<feature type="domain" description="4Fe-4S ferredoxin-type" evidence="23">
    <location>
        <begin position="956"/>
        <end position="988"/>
    </location>
</feature>
<dbReference type="GO" id="GO:0046872">
    <property type="term" value="F:metal ion binding"/>
    <property type="evidence" value="ECO:0007669"/>
    <property type="project" value="UniProtKB-KW"/>
</dbReference>
<dbReference type="EC" id="1.3.1.2" evidence="5 22"/>
<dbReference type="Pfam" id="PF14697">
    <property type="entry name" value="Fer4_21"/>
    <property type="match status" value="1"/>
</dbReference>
<reference evidence="24" key="3">
    <citation type="submission" date="2025-08" db="UniProtKB">
        <authorList>
            <consortium name="Ensembl"/>
        </authorList>
    </citation>
    <scope>IDENTIFICATION</scope>
</reference>
<dbReference type="GO" id="GO:0051539">
    <property type="term" value="F:4 iron, 4 sulfur cluster binding"/>
    <property type="evidence" value="ECO:0007669"/>
    <property type="project" value="UniProtKB-KW"/>
</dbReference>
<evidence type="ECO:0000256" key="10">
    <source>
        <dbReference type="ARBA" id="ARBA00022723"/>
    </source>
</evidence>
<keyword evidence="10" id="KW-0479">Metal-binding</keyword>
<comment type="catalytic activity">
    <reaction evidence="21">
        <text>5,6-dihydrothymine + NADP(+) = thymine + NADPH + H(+)</text>
        <dbReference type="Rhea" id="RHEA:58284"/>
        <dbReference type="ChEBI" id="CHEBI:15378"/>
        <dbReference type="ChEBI" id="CHEBI:17821"/>
        <dbReference type="ChEBI" id="CHEBI:27468"/>
        <dbReference type="ChEBI" id="CHEBI:57783"/>
        <dbReference type="ChEBI" id="CHEBI:58349"/>
        <dbReference type="EC" id="1.3.1.2"/>
    </reaction>
    <physiologicalReaction direction="right-to-left" evidence="21">
        <dbReference type="Rhea" id="RHEA:58286"/>
    </physiologicalReaction>
</comment>
<keyword evidence="14 22" id="KW-0521">NADP</keyword>
<evidence type="ECO:0000256" key="16">
    <source>
        <dbReference type="ARBA" id="ARBA00023004"/>
    </source>
</evidence>
<comment type="cofactor">
    <cofactor evidence="1 22">
        <name>FMN</name>
        <dbReference type="ChEBI" id="CHEBI:58210"/>
    </cofactor>
</comment>
<dbReference type="PROSITE" id="PS51379">
    <property type="entry name" value="4FE4S_FER_2"/>
    <property type="match status" value="2"/>
</dbReference>
<feature type="domain" description="4Fe-4S ferredoxin-type" evidence="23">
    <location>
        <begin position="990"/>
        <end position="1019"/>
    </location>
</feature>
<dbReference type="Bgee" id="ENSELUG00000002581">
    <property type="expression patterns" value="Expressed in liver and 15 other cell types or tissues"/>
</dbReference>
<comment type="catalytic activity">
    <reaction evidence="20">
        <text>5,6-dihydrouracil + NADP(+) = uracil + NADPH + H(+)</text>
        <dbReference type="Rhea" id="RHEA:18093"/>
        <dbReference type="ChEBI" id="CHEBI:15378"/>
        <dbReference type="ChEBI" id="CHEBI:15901"/>
        <dbReference type="ChEBI" id="CHEBI:17568"/>
        <dbReference type="ChEBI" id="CHEBI:57783"/>
        <dbReference type="ChEBI" id="CHEBI:58349"/>
        <dbReference type="EC" id="1.3.1.2"/>
    </reaction>
    <physiologicalReaction direction="right-to-left" evidence="20">
        <dbReference type="Rhea" id="RHEA:18095"/>
    </physiologicalReaction>
</comment>
<dbReference type="FunFam" id="3.20.20.70:FF:000027">
    <property type="entry name" value="Dihydropyrimidine dehydrogenase [NADP(+)]"/>
    <property type="match status" value="1"/>
</dbReference>
<dbReference type="InterPro" id="IPR009051">
    <property type="entry name" value="Helical_ferredxn"/>
</dbReference>
<dbReference type="Pfam" id="PF14691">
    <property type="entry name" value="Fer4_20"/>
    <property type="match status" value="1"/>
</dbReference>
<dbReference type="SUPFAM" id="SSF46548">
    <property type="entry name" value="alpha-helical ferredoxin"/>
    <property type="match status" value="1"/>
</dbReference>
<dbReference type="Pfam" id="PF01180">
    <property type="entry name" value="DHO_dh"/>
    <property type="match status" value="1"/>
</dbReference>
<evidence type="ECO:0000256" key="1">
    <source>
        <dbReference type="ARBA" id="ARBA00001917"/>
    </source>
</evidence>
<dbReference type="FunFam" id="1.10.1060.10:FF:000007">
    <property type="entry name" value="Dihydropyrimidine dehydrogenase [NADP(+)]"/>
    <property type="match status" value="1"/>
</dbReference>
<dbReference type="PANTHER" id="PTHR43073:SF2">
    <property type="entry name" value="DIHYDROPYRIMIDINE DEHYDROGENASE [NADP(+)]"/>
    <property type="match status" value="1"/>
</dbReference>
<comment type="pathway">
    <text evidence="3 22">Amino-acid biosynthesis; beta-alanine biosynthesis.</text>
</comment>
<dbReference type="GO" id="GO:0050661">
    <property type="term" value="F:NADP binding"/>
    <property type="evidence" value="ECO:0007669"/>
    <property type="project" value="TreeGrafter"/>
</dbReference>
<dbReference type="GeneTree" id="ENSGT00500000044896"/>
<evidence type="ECO:0000256" key="19">
    <source>
        <dbReference type="ARBA" id="ARBA00032722"/>
    </source>
</evidence>
<comment type="cofactor">
    <cofactor evidence="22">
        <name>[4Fe-4S] cluster</name>
        <dbReference type="ChEBI" id="CHEBI:49883"/>
    </cofactor>
    <text evidence="22">Binds 4 [4Fe-4S] clusters. Contains approximately 16 iron atoms per subunit.</text>
</comment>
<evidence type="ECO:0000256" key="15">
    <source>
        <dbReference type="ARBA" id="ARBA00023002"/>
    </source>
</evidence>
<evidence type="ECO:0000256" key="12">
    <source>
        <dbReference type="ARBA" id="ARBA00022741"/>
    </source>
</evidence>
<evidence type="ECO:0000256" key="6">
    <source>
        <dbReference type="ARBA" id="ARBA00018247"/>
    </source>
</evidence>
<dbReference type="InterPro" id="IPR028261">
    <property type="entry name" value="DPD_II"/>
</dbReference>
<evidence type="ECO:0000256" key="21">
    <source>
        <dbReference type="ARBA" id="ARBA00049121"/>
    </source>
</evidence>
<dbReference type="InterPro" id="IPR017896">
    <property type="entry name" value="4Fe4S_Fe-S-bd"/>
</dbReference>
<dbReference type="InterPro" id="IPR013785">
    <property type="entry name" value="Aldolase_TIM"/>
</dbReference>
<dbReference type="SUPFAM" id="SSF51395">
    <property type="entry name" value="FMN-linked oxidoreductases"/>
    <property type="match status" value="1"/>
</dbReference>
<dbReference type="GO" id="GO:0006212">
    <property type="term" value="P:uracil catabolic process"/>
    <property type="evidence" value="ECO:0007669"/>
    <property type="project" value="TreeGrafter"/>
</dbReference>
<proteinExistence type="inferred from homology"/>
<keyword evidence="11" id="KW-0677">Repeat</keyword>
<keyword evidence="17" id="KW-0411">Iron-sulfur</keyword>
<evidence type="ECO:0000256" key="11">
    <source>
        <dbReference type="ARBA" id="ARBA00022737"/>
    </source>
</evidence>
<dbReference type="Ensembl" id="ENSELUT00000018127.3">
    <property type="protein sequence ID" value="ENSELUP00000000998.3"/>
    <property type="gene ID" value="ENSELUG00000002581.3"/>
</dbReference>
<dbReference type="FunFam" id="3.30.70.20:FF:000023">
    <property type="entry name" value="Dihydropyrimidine dehydrogenase [NADP(+)]"/>
    <property type="match status" value="1"/>
</dbReference>
<dbReference type="GO" id="GO:0002058">
    <property type="term" value="F:uracil binding"/>
    <property type="evidence" value="ECO:0007669"/>
    <property type="project" value="TreeGrafter"/>
</dbReference>
<dbReference type="PRINTS" id="PR00419">
    <property type="entry name" value="ADXRDTASE"/>
</dbReference>
<keyword evidence="25" id="KW-1185">Reference proteome</keyword>
<comment type="function">
    <text evidence="22">Involved in pyrimidine base degradation. Catalyzes the reduction of uracil and thymine.</text>
</comment>
<accession>A0A3P8XBN5</accession>
<keyword evidence="12" id="KW-0547">Nucleotide-binding</keyword>
<organism evidence="24 25">
    <name type="scientific">Esox lucius</name>
    <name type="common">Northern pike</name>
    <dbReference type="NCBI Taxonomy" id="8010"/>
    <lineage>
        <taxon>Eukaryota</taxon>
        <taxon>Metazoa</taxon>
        <taxon>Chordata</taxon>
        <taxon>Craniata</taxon>
        <taxon>Vertebrata</taxon>
        <taxon>Euteleostomi</taxon>
        <taxon>Actinopterygii</taxon>
        <taxon>Neopterygii</taxon>
        <taxon>Teleostei</taxon>
        <taxon>Protacanthopterygii</taxon>
        <taxon>Esociformes</taxon>
        <taxon>Esocidae</taxon>
        <taxon>Esox</taxon>
    </lineage>
</organism>
<comment type="cofactor">
    <cofactor evidence="2 22">
        <name>FAD</name>
        <dbReference type="ChEBI" id="CHEBI:57692"/>
    </cofactor>
</comment>
<evidence type="ECO:0000256" key="4">
    <source>
        <dbReference type="ARBA" id="ARBA00010804"/>
    </source>
</evidence>
<dbReference type="Gene3D" id="3.30.70.20">
    <property type="match status" value="1"/>
</dbReference>
<reference evidence="24" key="4">
    <citation type="submission" date="2025-09" db="UniProtKB">
        <authorList>
            <consortium name="Ensembl"/>
        </authorList>
    </citation>
    <scope>IDENTIFICATION</scope>
</reference>
<keyword evidence="7 22" id="KW-0004">4Fe-4S</keyword>
<comment type="similarity">
    <text evidence="4 22">Belongs to the dihydropyrimidine dehydrogenase family.</text>
</comment>
<dbReference type="PROSITE" id="PS00198">
    <property type="entry name" value="4FE4S_FER_1"/>
    <property type="match status" value="1"/>
</dbReference>
<evidence type="ECO:0000256" key="8">
    <source>
        <dbReference type="ARBA" id="ARBA00022630"/>
    </source>
</evidence>
<dbReference type="GO" id="GO:0005829">
    <property type="term" value="C:cytosol"/>
    <property type="evidence" value="ECO:0007669"/>
    <property type="project" value="TreeGrafter"/>
</dbReference>
<evidence type="ECO:0000256" key="20">
    <source>
        <dbReference type="ARBA" id="ARBA00047626"/>
    </source>
</evidence>
<evidence type="ECO:0000256" key="17">
    <source>
        <dbReference type="ARBA" id="ARBA00023014"/>
    </source>
</evidence>
<keyword evidence="9 22" id="KW-0288">FMN</keyword>
<evidence type="ECO:0000256" key="18">
    <source>
        <dbReference type="ARBA" id="ARBA00030119"/>
    </source>
</evidence>
<dbReference type="UniPathway" id="UPA00131"/>
<dbReference type="SUPFAM" id="SSF51971">
    <property type="entry name" value="Nucleotide-binding domain"/>
    <property type="match status" value="1"/>
</dbReference>
<dbReference type="Gene3D" id="3.50.50.60">
    <property type="entry name" value="FAD/NAD(P)-binding domain"/>
    <property type="match status" value="2"/>
</dbReference>